<accession>A0A076LGP0</accession>
<gene>
    <name evidence="2" type="ORF">JH146_1165</name>
</gene>
<dbReference type="STRING" id="1301915.JH146_1165"/>
<dbReference type="SUPFAM" id="SSF47240">
    <property type="entry name" value="Ferritin-like"/>
    <property type="match status" value="1"/>
</dbReference>
<dbReference type="InterPro" id="IPR009078">
    <property type="entry name" value="Ferritin-like_SF"/>
</dbReference>
<dbReference type="HOGENOM" id="CLU_2711017_0_0_2"/>
<evidence type="ECO:0000313" key="2">
    <source>
        <dbReference type="EMBL" id="AIJ06007.1"/>
    </source>
</evidence>
<dbReference type="InterPro" id="IPR008331">
    <property type="entry name" value="Ferritin_DPS_dom"/>
</dbReference>
<evidence type="ECO:0000313" key="3">
    <source>
        <dbReference type="Proteomes" id="UP000028781"/>
    </source>
</evidence>
<protein>
    <submittedName>
        <fullName evidence="2">Ferroxidase</fullName>
    </submittedName>
</protein>
<reference evidence="2 3" key="1">
    <citation type="journal article" date="2015" name="Int. J. Syst. Evol. Microbiol.">
        <title>M ethanocaldococcus bathoardescens sp. nov., a hyperthermophilic methanogen isolated from a volcanically active deep-sea hydrothermal vent.</title>
        <authorList>
            <person name="Stewart L.C."/>
            <person name="Jung J.H."/>
            <person name="Kim Y.T."/>
            <person name="Kwon S.W."/>
            <person name="Park C.S."/>
            <person name="Holden J.F."/>
        </authorList>
    </citation>
    <scope>NUCLEOTIDE SEQUENCE [LARGE SCALE GENOMIC DNA]</scope>
    <source>
        <strain evidence="2 3">JH146</strain>
    </source>
</reference>
<dbReference type="AlphaFoldDB" id="A0A076LGP0"/>
<dbReference type="Proteomes" id="UP000028781">
    <property type="component" value="Chromosome"/>
</dbReference>
<dbReference type="EMBL" id="CP009149">
    <property type="protein sequence ID" value="AIJ06007.1"/>
    <property type="molecule type" value="Genomic_DNA"/>
</dbReference>
<dbReference type="Gene3D" id="1.20.1260.10">
    <property type="match status" value="1"/>
</dbReference>
<dbReference type="InterPro" id="IPR041719">
    <property type="entry name" value="Ferritin_prok"/>
</dbReference>
<dbReference type="PROSITE" id="PS50905">
    <property type="entry name" value="FERRITIN_LIKE"/>
    <property type="match status" value="1"/>
</dbReference>
<dbReference type="CDD" id="cd01055">
    <property type="entry name" value="Nonheme_Ferritin"/>
    <property type="match status" value="1"/>
</dbReference>
<feature type="domain" description="Ferritin-like diiron" evidence="1">
    <location>
        <begin position="1"/>
        <end position="60"/>
    </location>
</feature>
<dbReference type="Pfam" id="PF00210">
    <property type="entry name" value="Ferritin"/>
    <property type="match status" value="1"/>
</dbReference>
<evidence type="ECO:0000259" key="1">
    <source>
        <dbReference type="PROSITE" id="PS50905"/>
    </source>
</evidence>
<dbReference type="InterPro" id="IPR012347">
    <property type="entry name" value="Ferritin-like"/>
</dbReference>
<dbReference type="KEGG" id="mjh:JH146_1165"/>
<organism evidence="2 3">
    <name type="scientific">Methanocaldococcus bathoardescens</name>
    <dbReference type="NCBI Taxonomy" id="1301915"/>
    <lineage>
        <taxon>Archaea</taxon>
        <taxon>Methanobacteriati</taxon>
        <taxon>Methanobacteriota</taxon>
        <taxon>Methanomada group</taxon>
        <taxon>Methanococci</taxon>
        <taxon>Methanococcales</taxon>
        <taxon>Methanocaldococcaceae</taxon>
        <taxon>Methanocaldococcus</taxon>
    </lineage>
</organism>
<proteinExistence type="predicted"/>
<dbReference type="GO" id="GO:0008199">
    <property type="term" value="F:ferric iron binding"/>
    <property type="evidence" value="ECO:0007669"/>
    <property type="project" value="InterPro"/>
</dbReference>
<sequence>MFEDGYKHEQSITESINNLMDLAISEKDYATVNFLQWFVNEQVEEEASFSEILDKLKLIGDDKRGLFMLDKELGQRIYTPPTTEKI</sequence>
<name>A0A076LGP0_9EURY</name>
<dbReference type="InterPro" id="IPR009040">
    <property type="entry name" value="Ferritin-like_diiron"/>
</dbReference>
<keyword evidence="3" id="KW-1185">Reference proteome</keyword>